<gene>
    <name evidence="1" type="ORF">NK6_257</name>
</gene>
<dbReference type="Proteomes" id="UP000063308">
    <property type="component" value="Chromosome"/>
</dbReference>
<proteinExistence type="predicted"/>
<dbReference type="GO" id="GO:0005886">
    <property type="term" value="C:plasma membrane"/>
    <property type="evidence" value="ECO:0007669"/>
    <property type="project" value="TreeGrafter"/>
</dbReference>
<dbReference type="AlphaFoldDB" id="A0A0E3VS80"/>
<dbReference type="PANTHER" id="PTHR47372:SF11">
    <property type="entry name" value="RE19971P"/>
    <property type="match status" value="1"/>
</dbReference>
<organism evidence="1 2">
    <name type="scientific">Bradyrhizobium diazoefficiens</name>
    <dbReference type="NCBI Taxonomy" id="1355477"/>
    <lineage>
        <taxon>Bacteria</taxon>
        <taxon>Pseudomonadati</taxon>
        <taxon>Pseudomonadota</taxon>
        <taxon>Alphaproteobacteria</taxon>
        <taxon>Hyphomicrobiales</taxon>
        <taxon>Nitrobacteraceae</taxon>
        <taxon>Bradyrhizobium</taxon>
    </lineage>
</organism>
<protein>
    <recommendedName>
        <fullName evidence="3">DUF3618 domain-containing protein</fullName>
    </recommendedName>
</protein>
<dbReference type="EMBL" id="AP014685">
    <property type="protein sequence ID" value="BAR53445.1"/>
    <property type="molecule type" value="Genomic_DNA"/>
</dbReference>
<sequence length="405" mass="41995">MLRENPKDRSQLRLLEIVAHDRLFPGGSAPAAGCPAQFTIVNRCSPFCEGLTLLVTSKCQAARGTIQQSVSSFSNSTNKIKEEGNAMSRSVEELRRESERSRAELATTVGRLKEQISDTADDIRHKVSPHHIKSEVTEYVSHKTQSWVEGLKQQIMDNPMRAVAAGAAVGVPLLRLARGVPLPLLMIGAGLALTSKTVRDRAAEATGPVKDKAGRMLEEVAEGARAMQDDAKETLSSAQSRAAGMAGDAQDKAAGLAADMRAGAARAAGIAGEELKSGMEAIKDAAASAPDQARQTIGDNAALIGGLGIAIGAIIAAALPETRAEDKVMGRASDGVKQAAAAAAQPGFEAAKDAATSAVDVAAQKVAEADLGSHVGGMTQKMADTLREAADDVVKAAFSPSPTDT</sequence>
<dbReference type="PANTHER" id="PTHR47372">
    <property type="entry name" value="DAUER UP-REGULATED-RELATED"/>
    <property type="match status" value="1"/>
</dbReference>
<dbReference type="Gene3D" id="1.20.120.20">
    <property type="entry name" value="Apolipoprotein"/>
    <property type="match status" value="1"/>
</dbReference>
<evidence type="ECO:0000313" key="2">
    <source>
        <dbReference type="Proteomes" id="UP000063308"/>
    </source>
</evidence>
<name>A0A0E3VS80_9BRAD</name>
<reference evidence="1 2" key="1">
    <citation type="submission" date="2014-11" db="EMBL/GenBank/DDBJ databases">
        <title>Symbiosis island explosion on the genome of extra-slow-growing strains of soybean bradyrhizobia with massive insertion sequences.</title>
        <authorList>
            <person name="Iida T."/>
            <person name="Minamisawa K."/>
        </authorList>
    </citation>
    <scope>NUCLEOTIDE SEQUENCE [LARGE SCALE GENOMIC DNA]</scope>
    <source>
        <strain evidence="1 2">NK6</strain>
    </source>
</reference>
<evidence type="ECO:0000313" key="1">
    <source>
        <dbReference type="EMBL" id="BAR53445.1"/>
    </source>
</evidence>
<accession>A0A0E3VS80</accession>
<evidence type="ECO:0008006" key="3">
    <source>
        <dbReference type="Google" id="ProtNLM"/>
    </source>
</evidence>